<evidence type="ECO:0000256" key="2">
    <source>
        <dbReference type="ARBA" id="ARBA00009977"/>
    </source>
</evidence>
<comment type="similarity">
    <text evidence="2">Belongs to the GLUTAMINE DUMPER 1 (TC 9.B.60) family.</text>
</comment>
<evidence type="ECO:0000256" key="9">
    <source>
        <dbReference type="SAM" id="Phobius"/>
    </source>
</evidence>
<gene>
    <name evidence="10" type="ORF">OPV22_028432</name>
</gene>
<dbReference type="GO" id="GO:0016020">
    <property type="term" value="C:membrane"/>
    <property type="evidence" value="ECO:0007669"/>
    <property type="project" value="UniProtKB-SubCell"/>
</dbReference>
<evidence type="ECO:0000256" key="3">
    <source>
        <dbReference type="ARBA" id="ARBA00022448"/>
    </source>
</evidence>
<evidence type="ECO:0000256" key="1">
    <source>
        <dbReference type="ARBA" id="ARBA00004167"/>
    </source>
</evidence>
<dbReference type="GO" id="GO:0006865">
    <property type="term" value="P:amino acid transport"/>
    <property type="evidence" value="ECO:0007669"/>
    <property type="project" value="UniProtKB-KW"/>
</dbReference>
<comment type="caution">
    <text evidence="10">The sequence shown here is derived from an EMBL/GenBank/DDBJ whole genome shotgun (WGS) entry which is preliminary data.</text>
</comment>
<dbReference type="EMBL" id="JAQQAF010000008">
    <property type="protein sequence ID" value="KAJ8465880.1"/>
    <property type="molecule type" value="Genomic_DNA"/>
</dbReference>
<keyword evidence="5" id="KW-0029">Amino-acid transport</keyword>
<dbReference type="PANTHER" id="PTHR33228:SF82">
    <property type="entry name" value="OS06G0654400 PROTEIN"/>
    <property type="match status" value="1"/>
</dbReference>
<keyword evidence="6 9" id="KW-1133">Transmembrane helix</keyword>
<accession>A0AAV8Q2Q5</accession>
<evidence type="ECO:0000313" key="10">
    <source>
        <dbReference type="EMBL" id="KAJ8465880.1"/>
    </source>
</evidence>
<dbReference type="GO" id="GO:0080143">
    <property type="term" value="P:regulation of amino acid export"/>
    <property type="evidence" value="ECO:0007669"/>
    <property type="project" value="InterPro"/>
</dbReference>
<proteinExistence type="inferred from homology"/>
<keyword evidence="11" id="KW-1185">Reference proteome</keyword>
<evidence type="ECO:0000256" key="6">
    <source>
        <dbReference type="ARBA" id="ARBA00022989"/>
    </source>
</evidence>
<sequence length="256" mass="26719">MGPTYGSASFVRVVPCGGTTLPNEAEPQLIAAVQYDLSGARGTNTDGEERSRLPRSWGRLRPRGGPASEDTGTAATRYSKYNFLSPNQHGRKNSSEDTYIMRPGAGWDASGGGTAATPPYPASSAWRSPVPYLFGGLAAMLGLIAFALLVLFCSFRQLSGFLESGGEADGGPDSDEEAPSDGGDATKPPLLFEDSIVVIMAGDRKPTFLATPMSSRAASFTDKVDEAGNDGKEAGSTATSPRSVETQNPGDGENNQ</sequence>
<keyword evidence="4 9" id="KW-0812">Transmembrane</keyword>
<comment type="subcellular location">
    <subcellularLocation>
        <location evidence="1">Membrane</location>
        <topology evidence="1">Single-pass membrane protein</topology>
    </subcellularLocation>
</comment>
<evidence type="ECO:0000256" key="8">
    <source>
        <dbReference type="SAM" id="MobiDB-lite"/>
    </source>
</evidence>
<evidence type="ECO:0000313" key="11">
    <source>
        <dbReference type="Proteomes" id="UP001222027"/>
    </source>
</evidence>
<evidence type="ECO:0000256" key="7">
    <source>
        <dbReference type="ARBA" id="ARBA00023136"/>
    </source>
</evidence>
<organism evidence="10 11">
    <name type="scientific">Ensete ventricosum</name>
    <name type="common">Abyssinian banana</name>
    <name type="synonym">Musa ensete</name>
    <dbReference type="NCBI Taxonomy" id="4639"/>
    <lineage>
        <taxon>Eukaryota</taxon>
        <taxon>Viridiplantae</taxon>
        <taxon>Streptophyta</taxon>
        <taxon>Embryophyta</taxon>
        <taxon>Tracheophyta</taxon>
        <taxon>Spermatophyta</taxon>
        <taxon>Magnoliopsida</taxon>
        <taxon>Liliopsida</taxon>
        <taxon>Zingiberales</taxon>
        <taxon>Musaceae</taxon>
        <taxon>Ensete</taxon>
    </lineage>
</organism>
<feature type="compositionally biased region" description="Basic and acidic residues" evidence="8">
    <location>
        <begin position="222"/>
        <end position="233"/>
    </location>
</feature>
<dbReference type="InterPro" id="IPR040359">
    <property type="entry name" value="GDU"/>
</dbReference>
<protein>
    <submittedName>
        <fullName evidence="10">Uncharacterized protein</fullName>
    </submittedName>
</protein>
<feature type="region of interest" description="Disordered" evidence="8">
    <location>
        <begin position="164"/>
        <end position="189"/>
    </location>
</feature>
<dbReference type="Proteomes" id="UP001222027">
    <property type="component" value="Unassembled WGS sequence"/>
</dbReference>
<feature type="region of interest" description="Disordered" evidence="8">
    <location>
        <begin position="211"/>
        <end position="256"/>
    </location>
</feature>
<dbReference type="PANTHER" id="PTHR33228">
    <property type="entry name" value="PROTEIN GLUTAMINE DUMPER 4-RELATED"/>
    <property type="match status" value="1"/>
</dbReference>
<dbReference type="AlphaFoldDB" id="A0AAV8Q2Q5"/>
<feature type="transmembrane region" description="Helical" evidence="9">
    <location>
        <begin position="132"/>
        <end position="155"/>
    </location>
</feature>
<evidence type="ECO:0000256" key="4">
    <source>
        <dbReference type="ARBA" id="ARBA00022692"/>
    </source>
</evidence>
<reference evidence="10 11" key="1">
    <citation type="submission" date="2022-12" db="EMBL/GenBank/DDBJ databases">
        <title>Chromosome-scale assembly of the Ensete ventricosum genome.</title>
        <authorList>
            <person name="Dussert Y."/>
            <person name="Stocks J."/>
            <person name="Wendawek A."/>
            <person name="Woldeyes F."/>
            <person name="Nichols R.A."/>
            <person name="Borrell J.S."/>
        </authorList>
    </citation>
    <scope>NUCLEOTIDE SEQUENCE [LARGE SCALE GENOMIC DNA]</scope>
    <source>
        <strain evidence="11">cv. Maze</strain>
        <tissue evidence="10">Seeds</tissue>
    </source>
</reference>
<evidence type="ECO:0000256" key="5">
    <source>
        <dbReference type="ARBA" id="ARBA00022970"/>
    </source>
</evidence>
<keyword evidence="3" id="KW-0813">Transport</keyword>
<feature type="region of interest" description="Disordered" evidence="8">
    <location>
        <begin position="39"/>
        <end position="114"/>
    </location>
</feature>
<feature type="compositionally biased region" description="Polar residues" evidence="8">
    <location>
        <begin position="236"/>
        <end position="256"/>
    </location>
</feature>
<feature type="compositionally biased region" description="Acidic residues" evidence="8">
    <location>
        <begin position="170"/>
        <end position="179"/>
    </location>
</feature>
<name>A0AAV8Q2Q5_ENSVE</name>
<keyword evidence="7 9" id="KW-0472">Membrane</keyword>